<dbReference type="PIRSF" id="PIRSF001123">
    <property type="entry name" value="PepA_GA"/>
    <property type="match status" value="1"/>
</dbReference>
<proteinExistence type="inferred from homology"/>
<protein>
    <submittedName>
        <fullName evidence="9">Aminopeptidase</fullName>
    </submittedName>
</protein>
<feature type="active site" description="Proton acceptor" evidence="7">
    <location>
        <position position="202"/>
    </location>
</feature>
<evidence type="ECO:0000256" key="7">
    <source>
        <dbReference type="PIRSR" id="PIRSR001123-1"/>
    </source>
</evidence>
<dbReference type="PANTHER" id="PTHR32481">
    <property type="entry name" value="AMINOPEPTIDASE"/>
    <property type="match status" value="1"/>
</dbReference>
<evidence type="ECO:0000313" key="9">
    <source>
        <dbReference type="EMBL" id="KRM88110.1"/>
    </source>
</evidence>
<dbReference type="Pfam" id="PF05343">
    <property type="entry name" value="Peptidase_M42"/>
    <property type="match status" value="1"/>
</dbReference>
<name>A0A0R2C8M3_9LACO</name>
<dbReference type="GO" id="GO:0046872">
    <property type="term" value="F:metal ion binding"/>
    <property type="evidence" value="ECO:0007669"/>
    <property type="project" value="UniProtKB-UniRule"/>
</dbReference>
<dbReference type="GO" id="GO:0006508">
    <property type="term" value="P:proteolysis"/>
    <property type="evidence" value="ECO:0007669"/>
    <property type="project" value="UniProtKB-KW"/>
</dbReference>
<dbReference type="Gene3D" id="2.40.30.40">
    <property type="entry name" value="Peptidase M42, domain 2"/>
    <property type="match status" value="1"/>
</dbReference>
<feature type="binding site" evidence="8">
    <location>
        <position position="64"/>
    </location>
    <ligand>
        <name>Zn(2+)</name>
        <dbReference type="ChEBI" id="CHEBI:29105"/>
        <label>1</label>
    </ligand>
</feature>
<comment type="similarity">
    <text evidence="1 6">Belongs to the peptidase M42 family.</text>
</comment>
<feature type="binding site" evidence="8">
    <location>
        <position position="170"/>
    </location>
    <ligand>
        <name>Zn(2+)</name>
        <dbReference type="ChEBI" id="CHEBI:29105"/>
        <label>2</label>
    </ligand>
</feature>
<evidence type="ECO:0000256" key="2">
    <source>
        <dbReference type="ARBA" id="ARBA00022438"/>
    </source>
</evidence>
<dbReference type="PANTHER" id="PTHR32481:SF0">
    <property type="entry name" value="AMINOPEPTIDASE YPDE-RELATED"/>
    <property type="match status" value="1"/>
</dbReference>
<keyword evidence="3" id="KW-0645">Protease</keyword>
<dbReference type="SUPFAM" id="SSF53187">
    <property type="entry name" value="Zn-dependent exopeptidases"/>
    <property type="match status" value="1"/>
</dbReference>
<comment type="caution">
    <text evidence="9">The sequence shown here is derived from an EMBL/GenBank/DDBJ whole genome shotgun (WGS) entry which is preliminary data.</text>
</comment>
<sequence length="347" mass="37916">MDYGLLKELSNADGVASNEQAVRTIIKKELAYYSNTFMFDGIGSLMVTKAAAVNDAPTIMFAAHMDEVGFMIRYISEIGIGYLQSLGNVEARAEHSQIVRATTNHGKVVEGVLNSTLDASGNIDQIYVDFGFNSRKEFLKSGLNVGNMVVFSSEFRELSSQNIVAGKAMDDRTGCFALIKAMQSIEEDDLPVNVVAAFTGSEEVGTRGGRLTSNIISPDIFFAIDVAKNPELDRGFMNTRKVGGGPMIEFYDKTMIPNPKLLHFLQVTADNSKIPYQKDMFKGGGTDAGTAHLENGGTASAVLGIPLRYCHDPYSIASEKDLQTMSILIEILAHKFNQDVVDKIYQF</sequence>
<gene>
    <name evidence="9" type="ORF">FD19_GL000399</name>
</gene>
<dbReference type="RefSeq" id="WP_056968997.1">
    <property type="nucleotide sequence ID" value="NZ_AYZK01000001.1"/>
</dbReference>
<dbReference type="GO" id="GO:0004177">
    <property type="term" value="F:aminopeptidase activity"/>
    <property type="evidence" value="ECO:0007669"/>
    <property type="project" value="UniProtKB-UniRule"/>
</dbReference>
<keyword evidence="10" id="KW-1185">Reference proteome</keyword>
<dbReference type="SUPFAM" id="SSF101821">
    <property type="entry name" value="Aminopeptidase/glucanase lid domain"/>
    <property type="match status" value="1"/>
</dbReference>
<dbReference type="AlphaFoldDB" id="A0A0R2C8M3"/>
<feature type="binding site" evidence="8">
    <location>
        <position position="311"/>
    </location>
    <ligand>
        <name>Zn(2+)</name>
        <dbReference type="ChEBI" id="CHEBI:29105"/>
        <label>2</label>
    </ligand>
</feature>
<dbReference type="PATRIC" id="fig|1423810.4.peg.404"/>
<evidence type="ECO:0000313" key="10">
    <source>
        <dbReference type="Proteomes" id="UP000051789"/>
    </source>
</evidence>
<dbReference type="Proteomes" id="UP000051789">
    <property type="component" value="Unassembled WGS sequence"/>
</dbReference>
<keyword evidence="2 9" id="KW-0031">Aminopeptidase</keyword>
<dbReference type="NCBIfam" id="NF007421">
    <property type="entry name" value="PRK09961.1"/>
    <property type="match status" value="1"/>
</dbReference>
<evidence type="ECO:0000256" key="6">
    <source>
        <dbReference type="PIRNR" id="PIRNR001123"/>
    </source>
</evidence>
<evidence type="ECO:0000256" key="4">
    <source>
        <dbReference type="ARBA" id="ARBA00022723"/>
    </source>
</evidence>
<reference evidence="9 10" key="1">
    <citation type="journal article" date="2015" name="Genome Announc.">
        <title>Expanding the biotechnology potential of lactobacilli through comparative genomics of 213 strains and associated genera.</title>
        <authorList>
            <person name="Sun Z."/>
            <person name="Harris H.M."/>
            <person name="McCann A."/>
            <person name="Guo C."/>
            <person name="Argimon S."/>
            <person name="Zhang W."/>
            <person name="Yang X."/>
            <person name="Jeffery I.B."/>
            <person name="Cooney J.C."/>
            <person name="Kagawa T.F."/>
            <person name="Liu W."/>
            <person name="Song Y."/>
            <person name="Salvetti E."/>
            <person name="Wrobel A."/>
            <person name="Rasinkangas P."/>
            <person name="Parkhill J."/>
            <person name="Rea M.C."/>
            <person name="O'Sullivan O."/>
            <person name="Ritari J."/>
            <person name="Douillard F.P."/>
            <person name="Paul Ross R."/>
            <person name="Yang R."/>
            <person name="Briner A.E."/>
            <person name="Felis G.E."/>
            <person name="de Vos W.M."/>
            <person name="Barrangou R."/>
            <person name="Klaenhammer T.R."/>
            <person name="Caufield P.W."/>
            <person name="Cui Y."/>
            <person name="Zhang H."/>
            <person name="O'Toole P.W."/>
        </authorList>
    </citation>
    <scope>NUCLEOTIDE SEQUENCE [LARGE SCALE GENOMIC DNA]</scope>
    <source>
        <strain evidence="9 10">DSM 22698</strain>
    </source>
</reference>
<organism evidence="9 10">
    <name type="scientific">Lacticaseibacillus thailandensis DSM 22698 = JCM 13996</name>
    <dbReference type="NCBI Taxonomy" id="1423810"/>
    <lineage>
        <taxon>Bacteria</taxon>
        <taxon>Bacillati</taxon>
        <taxon>Bacillota</taxon>
        <taxon>Bacilli</taxon>
        <taxon>Lactobacillales</taxon>
        <taxon>Lactobacillaceae</taxon>
        <taxon>Lacticaseibacillus</taxon>
    </lineage>
</organism>
<evidence type="ECO:0000256" key="1">
    <source>
        <dbReference type="ARBA" id="ARBA00006272"/>
    </source>
</evidence>
<evidence type="ECO:0000256" key="8">
    <source>
        <dbReference type="PIRSR" id="PIRSR001123-2"/>
    </source>
</evidence>
<keyword evidence="4 8" id="KW-0479">Metal-binding</keyword>
<dbReference type="Gene3D" id="3.40.630.10">
    <property type="entry name" value="Zn peptidases"/>
    <property type="match status" value="1"/>
</dbReference>
<dbReference type="InterPro" id="IPR051464">
    <property type="entry name" value="Peptidase_M42_aminopept"/>
</dbReference>
<dbReference type="STRING" id="1423810.FD19_GL000399"/>
<comment type="cofactor">
    <cofactor evidence="8">
        <name>a divalent metal cation</name>
        <dbReference type="ChEBI" id="CHEBI:60240"/>
    </cofactor>
    <text evidence="8">Binds 2 divalent metal cations per subunit.</text>
</comment>
<feature type="binding site" evidence="8">
    <location>
        <position position="203"/>
    </location>
    <ligand>
        <name>Zn(2+)</name>
        <dbReference type="ChEBI" id="CHEBI:29105"/>
        <label>2</label>
    </ligand>
</feature>
<feature type="binding site" evidence="8">
    <location>
        <position position="225"/>
    </location>
    <ligand>
        <name>Zn(2+)</name>
        <dbReference type="ChEBI" id="CHEBI:29105"/>
        <label>1</label>
    </ligand>
</feature>
<dbReference type="InterPro" id="IPR023367">
    <property type="entry name" value="Peptidase_M42_dom2"/>
</dbReference>
<dbReference type="EMBL" id="AYZK01000001">
    <property type="protein sequence ID" value="KRM88110.1"/>
    <property type="molecule type" value="Genomic_DNA"/>
</dbReference>
<feature type="binding site" evidence="8">
    <location>
        <position position="170"/>
    </location>
    <ligand>
        <name>Zn(2+)</name>
        <dbReference type="ChEBI" id="CHEBI:29105"/>
        <label>1</label>
    </ligand>
</feature>
<accession>A0A0R2C8M3</accession>
<dbReference type="InterPro" id="IPR008007">
    <property type="entry name" value="Peptidase_M42"/>
</dbReference>
<evidence type="ECO:0000256" key="5">
    <source>
        <dbReference type="ARBA" id="ARBA00022801"/>
    </source>
</evidence>
<keyword evidence="5" id="KW-0378">Hydrolase</keyword>
<evidence type="ECO:0000256" key="3">
    <source>
        <dbReference type="ARBA" id="ARBA00022670"/>
    </source>
</evidence>